<gene>
    <name evidence="2" type="ORF">CLV63_14124</name>
</gene>
<reference evidence="2 3" key="1">
    <citation type="submission" date="2018-03" db="EMBL/GenBank/DDBJ databases">
        <title>Genomic Encyclopedia of Archaeal and Bacterial Type Strains, Phase II (KMG-II): from individual species to whole genera.</title>
        <authorList>
            <person name="Goeker M."/>
        </authorList>
    </citation>
    <scope>NUCLEOTIDE SEQUENCE [LARGE SCALE GENOMIC DNA]</scope>
    <source>
        <strain evidence="2 3">DSM 45312</strain>
    </source>
</reference>
<feature type="compositionally biased region" description="Acidic residues" evidence="1">
    <location>
        <begin position="101"/>
        <end position="112"/>
    </location>
</feature>
<sequence>MSTAIAPMRPDLAAQWRQRKLEQLQSEWLKRVLYGTATAQDRAAMAAIATAAGVDPELLFAGTGEPGHDPRTGPVNDRAVHDPQVRIYTSEDPANWHAPAEDADSDDEVPEETDDVASDLVEIAYRDPAKATRLARRMRSHLSRSAVAGLDATPISPCVRSHREVAPALEPLEPSAA</sequence>
<feature type="region of interest" description="Disordered" evidence="1">
    <location>
        <begin position="89"/>
        <end position="112"/>
    </location>
</feature>
<keyword evidence="3" id="KW-1185">Reference proteome</keyword>
<proteinExistence type="predicted"/>
<organism evidence="2 3">
    <name type="scientific">Murinocardiopsis flavida</name>
    <dbReference type="NCBI Taxonomy" id="645275"/>
    <lineage>
        <taxon>Bacteria</taxon>
        <taxon>Bacillati</taxon>
        <taxon>Actinomycetota</taxon>
        <taxon>Actinomycetes</taxon>
        <taxon>Streptosporangiales</taxon>
        <taxon>Nocardiopsidaceae</taxon>
        <taxon>Murinocardiopsis</taxon>
    </lineage>
</organism>
<evidence type="ECO:0000313" key="3">
    <source>
        <dbReference type="Proteomes" id="UP000240542"/>
    </source>
</evidence>
<dbReference type="EMBL" id="PYGA01000041">
    <property type="protein sequence ID" value="PSK83058.1"/>
    <property type="molecule type" value="Genomic_DNA"/>
</dbReference>
<dbReference type="AlphaFoldDB" id="A0A2P8CDJ1"/>
<dbReference type="Proteomes" id="UP000240542">
    <property type="component" value="Unassembled WGS sequence"/>
</dbReference>
<accession>A0A2P8CDJ1</accession>
<evidence type="ECO:0000313" key="2">
    <source>
        <dbReference type="EMBL" id="PSK83058.1"/>
    </source>
</evidence>
<dbReference type="RefSeq" id="WP_106587000.1">
    <property type="nucleotide sequence ID" value="NZ_PYGA01000041.1"/>
</dbReference>
<evidence type="ECO:0000256" key="1">
    <source>
        <dbReference type="SAM" id="MobiDB-lite"/>
    </source>
</evidence>
<comment type="caution">
    <text evidence="2">The sequence shown here is derived from an EMBL/GenBank/DDBJ whole genome shotgun (WGS) entry which is preliminary data.</text>
</comment>
<name>A0A2P8CDJ1_9ACTN</name>
<protein>
    <submittedName>
        <fullName evidence="2">Uncharacterized protein</fullName>
    </submittedName>
</protein>